<dbReference type="Proteomes" id="UP000006729">
    <property type="component" value="Chromosome 18"/>
</dbReference>
<keyword evidence="12" id="KW-1185">Reference proteome</keyword>
<keyword evidence="7 8" id="KW-0624">Polysaccharide degradation</keyword>
<proteinExistence type="inferred from homology"/>
<feature type="domain" description="Glycoside hydrolase family 9" evidence="10">
    <location>
        <begin position="1"/>
        <end position="72"/>
    </location>
</feature>
<accession>A0A2K1WVZ9</accession>
<dbReference type="Gene3D" id="1.50.10.10">
    <property type="match status" value="1"/>
</dbReference>
<evidence type="ECO:0000313" key="12">
    <source>
        <dbReference type="Proteomes" id="UP000006729"/>
    </source>
</evidence>
<dbReference type="PANTHER" id="PTHR22298">
    <property type="entry name" value="ENDO-1,4-BETA-GLUCANASE"/>
    <property type="match status" value="1"/>
</dbReference>
<evidence type="ECO:0000256" key="8">
    <source>
        <dbReference type="PROSITE-ProRule" id="PRU10059"/>
    </source>
</evidence>
<keyword evidence="5 8" id="KW-0119">Carbohydrate metabolism</keyword>
<dbReference type="GO" id="GO:0008810">
    <property type="term" value="F:cellulase activity"/>
    <property type="evidence" value="ECO:0007669"/>
    <property type="project" value="UniProtKB-EC"/>
</dbReference>
<evidence type="ECO:0000256" key="4">
    <source>
        <dbReference type="ARBA" id="ARBA00023001"/>
    </source>
</evidence>
<dbReference type="InterPro" id="IPR012341">
    <property type="entry name" value="6hp_glycosidase-like_sf"/>
</dbReference>
<dbReference type="GO" id="GO:0030245">
    <property type="term" value="P:cellulose catabolic process"/>
    <property type="evidence" value="ECO:0007669"/>
    <property type="project" value="UniProtKB-KW"/>
</dbReference>
<dbReference type="InParanoid" id="A0A2K1WVZ9"/>
<evidence type="ECO:0000256" key="1">
    <source>
        <dbReference type="ARBA" id="ARBA00000966"/>
    </source>
</evidence>
<dbReference type="InterPro" id="IPR018221">
    <property type="entry name" value="Glyco_hydro_9_His_AS"/>
</dbReference>
<dbReference type="STRING" id="3694.A0A2K1WVZ9"/>
<comment type="similarity">
    <text evidence="2 8 9">Belongs to the glycosyl hydrolase 9 (cellulase E) family.</text>
</comment>
<dbReference type="EC" id="3.2.1.4" evidence="9"/>
<organism evidence="11 12">
    <name type="scientific">Populus trichocarpa</name>
    <name type="common">Western balsam poplar</name>
    <name type="synonym">Populus balsamifera subsp. trichocarpa</name>
    <dbReference type="NCBI Taxonomy" id="3694"/>
    <lineage>
        <taxon>Eukaryota</taxon>
        <taxon>Viridiplantae</taxon>
        <taxon>Streptophyta</taxon>
        <taxon>Embryophyta</taxon>
        <taxon>Tracheophyta</taxon>
        <taxon>Spermatophyta</taxon>
        <taxon>Magnoliopsida</taxon>
        <taxon>eudicotyledons</taxon>
        <taxon>Gunneridae</taxon>
        <taxon>Pentapetalae</taxon>
        <taxon>rosids</taxon>
        <taxon>fabids</taxon>
        <taxon>Malpighiales</taxon>
        <taxon>Salicaceae</taxon>
        <taxon>Saliceae</taxon>
        <taxon>Populus</taxon>
    </lineage>
</organism>
<dbReference type="Pfam" id="PF00759">
    <property type="entry name" value="Glyco_hydro_9"/>
    <property type="match status" value="1"/>
</dbReference>
<keyword evidence="3 8" id="KW-0378">Hydrolase</keyword>
<keyword evidence="4 9" id="KW-0136">Cellulose degradation</keyword>
<keyword evidence="6 8" id="KW-0326">Glycosidase</keyword>
<protein>
    <recommendedName>
        <fullName evidence="9">Endoglucanase</fullName>
        <ecNumber evidence="9">3.2.1.4</ecNumber>
    </recommendedName>
</protein>
<evidence type="ECO:0000256" key="7">
    <source>
        <dbReference type="ARBA" id="ARBA00023326"/>
    </source>
</evidence>
<dbReference type="InterPro" id="IPR008928">
    <property type="entry name" value="6-hairpin_glycosidase_sf"/>
</dbReference>
<feature type="active site" evidence="8">
    <location>
        <position position="27"/>
    </location>
</feature>
<evidence type="ECO:0000256" key="2">
    <source>
        <dbReference type="ARBA" id="ARBA00007072"/>
    </source>
</evidence>
<evidence type="ECO:0000256" key="3">
    <source>
        <dbReference type="ARBA" id="ARBA00022801"/>
    </source>
</evidence>
<gene>
    <name evidence="11" type="ORF">POPTR_018G048400</name>
</gene>
<dbReference type="EMBL" id="CM009307">
    <property type="protein sequence ID" value="PNS92693.1"/>
    <property type="molecule type" value="Genomic_DNA"/>
</dbReference>
<comment type="catalytic activity">
    <reaction evidence="1 9">
        <text>Endohydrolysis of (1-&gt;4)-beta-D-glucosidic linkages in cellulose, lichenin and cereal beta-D-glucans.</text>
        <dbReference type="EC" id="3.2.1.4"/>
    </reaction>
</comment>
<evidence type="ECO:0000313" key="11">
    <source>
        <dbReference type="EMBL" id="PNS92693.1"/>
    </source>
</evidence>
<sequence>MDYLLGSNPEKRSYMVGFGHNPPVQAHHRGAAVPVKSSSKIVSCGESFASWFTRDVPNPNELTGAIMGGPDCMLRQLCW</sequence>
<reference evidence="11 12" key="1">
    <citation type="journal article" date="2006" name="Science">
        <title>The genome of black cottonwood, Populus trichocarpa (Torr. &amp; Gray).</title>
        <authorList>
            <person name="Tuskan G.A."/>
            <person name="Difazio S."/>
            <person name="Jansson S."/>
            <person name="Bohlmann J."/>
            <person name="Grigoriev I."/>
            <person name="Hellsten U."/>
            <person name="Putnam N."/>
            <person name="Ralph S."/>
            <person name="Rombauts S."/>
            <person name="Salamov A."/>
            <person name="Schein J."/>
            <person name="Sterck L."/>
            <person name="Aerts A."/>
            <person name="Bhalerao R.R."/>
            <person name="Bhalerao R.P."/>
            <person name="Blaudez D."/>
            <person name="Boerjan W."/>
            <person name="Brun A."/>
            <person name="Brunner A."/>
            <person name="Busov V."/>
            <person name="Campbell M."/>
            <person name="Carlson J."/>
            <person name="Chalot M."/>
            <person name="Chapman J."/>
            <person name="Chen G.L."/>
            <person name="Cooper D."/>
            <person name="Coutinho P.M."/>
            <person name="Couturier J."/>
            <person name="Covert S."/>
            <person name="Cronk Q."/>
            <person name="Cunningham R."/>
            <person name="Davis J."/>
            <person name="Degroeve S."/>
            <person name="Dejardin A."/>
            <person name="Depamphilis C."/>
            <person name="Detter J."/>
            <person name="Dirks B."/>
            <person name="Dubchak I."/>
            <person name="Duplessis S."/>
            <person name="Ehlting J."/>
            <person name="Ellis B."/>
            <person name="Gendler K."/>
            <person name="Goodstein D."/>
            <person name="Gribskov M."/>
            <person name="Grimwood J."/>
            <person name="Groover A."/>
            <person name="Gunter L."/>
            <person name="Hamberger B."/>
            <person name="Heinze B."/>
            <person name="Helariutta Y."/>
            <person name="Henrissat B."/>
            <person name="Holligan D."/>
            <person name="Holt R."/>
            <person name="Huang W."/>
            <person name="Islam-Faridi N."/>
            <person name="Jones S."/>
            <person name="Jones-Rhoades M."/>
            <person name="Jorgensen R."/>
            <person name="Joshi C."/>
            <person name="Kangasjarvi J."/>
            <person name="Karlsson J."/>
            <person name="Kelleher C."/>
            <person name="Kirkpatrick R."/>
            <person name="Kirst M."/>
            <person name="Kohler A."/>
            <person name="Kalluri U."/>
            <person name="Larimer F."/>
            <person name="Leebens-Mack J."/>
            <person name="Leple J.C."/>
            <person name="Locascio P."/>
            <person name="Lou Y."/>
            <person name="Lucas S."/>
            <person name="Martin F."/>
            <person name="Montanini B."/>
            <person name="Napoli C."/>
            <person name="Nelson D.R."/>
            <person name="Nelson C."/>
            <person name="Nieminen K."/>
            <person name="Nilsson O."/>
            <person name="Pereda V."/>
            <person name="Peter G."/>
            <person name="Philippe R."/>
            <person name="Pilate G."/>
            <person name="Poliakov A."/>
            <person name="Razumovskaya J."/>
            <person name="Richardson P."/>
            <person name="Rinaldi C."/>
            <person name="Ritland K."/>
            <person name="Rouze P."/>
            <person name="Ryaboy D."/>
            <person name="Schmutz J."/>
            <person name="Schrader J."/>
            <person name="Segerman B."/>
            <person name="Shin H."/>
            <person name="Siddiqui A."/>
            <person name="Sterky F."/>
            <person name="Terry A."/>
            <person name="Tsai C.J."/>
            <person name="Uberbacher E."/>
            <person name="Unneberg P."/>
            <person name="Vahala J."/>
            <person name="Wall K."/>
            <person name="Wessler S."/>
            <person name="Yang G."/>
            <person name="Yin T."/>
            <person name="Douglas C."/>
            <person name="Marra M."/>
            <person name="Sandberg G."/>
            <person name="Van de Peer Y."/>
            <person name="Rokhsar D."/>
        </authorList>
    </citation>
    <scope>NUCLEOTIDE SEQUENCE [LARGE SCALE GENOMIC DNA]</scope>
    <source>
        <strain evidence="12">cv. Nisqually</strain>
    </source>
</reference>
<evidence type="ECO:0000256" key="6">
    <source>
        <dbReference type="ARBA" id="ARBA00023295"/>
    </source>
</evidence>
<evidence type="ECO:0000256" key="5">
    <source>
        <dbReference type="ARBA" id="ARBA00023277"/>
    </source>
</evidence>
<evidence type="ECO:0000256" key="9">
    <source>
        <dbReference type="RuleBase" id="RU361166"/>
    </source>
</evidence>
<dbReference type="InterPro" id="IPR001701">
    <property type="entry name" value="Glyco_hydro_9"/>
</dbReference>
<evidence type="ECO:0000259" key="10">
    <source>
        <dbReference type="Pfam" id="PF00759"/>
    </source>
</evidence>
<name>A0A2K1WVZ9_POPTR</name>
<dbReference type="PROSITE" id="PS00592">
    <property type="entry name" value="GH9_2"/>
    <property type="match status" value="1"/>
</dbReference>
<dbReference type="SUPFAM" id="SSF48208">
    <property type="entry name" value="Six-hairpin glycosidases"/>
    <property type="match status" value="1"/>
</dbReference>
<dbReference type="AlphaFoldDB" id="A0A2K1WVZ9"/>